<dbReference type="AlphaFoldDB" id="A0AAN9Q3H9"/>
<dbReference type="EMBL" id="JAYKXN010000001">
    <property type="protein sequence ID" value="KAK7317493.1"/>
    <property type="molecule type" value="Genomic_DNA"/>
</dbReference>
<accession>A0AAN9Q3H9</accession>
<dbReference type="Proteomes" id="UP001359559">
    <property type="component" value="Unassembled WGS sequence"/>
</dbReference>
<organism evidence="2 3">
    <name type="scientific">Clitoria ternatea</name>
    <name type="common">Butterfly pea</name>
    <dbReference type="NCBI Taxonomy" id="43366"/>
    <lineage>
        <taxon>Eukaryota</taxon>
        <taxon>Viridiplantae</taxon>
        <taxon>Streptophyta</taxon>
        <taxon>Embryophyta</taxon>
        <taxon>Tracheophyta</taxon>
        <taxon>Spermatophyta</taxon>
        <taxon>Magnoliopsida</taxon>
        <taxon>eudicotyledons</taxon>
        <taxon>Gunneridae</taxon>
        <taxon>Pentapetalae</taxon>
        <taxon>rosids</taxon>
        <taxon>fabids</taxon>
        <taxon>Fabales</taxon>
        <taxon>Fabaceae</taxon>
        <taxon>Papilionoideae</taxon>
        <taxon>50 kb inversion clade</taxon>
        <taxon>NPAAA clade</taxon>
        <taxon>indigoferoid/millettioid clade</taxon>
        <taxon>Phaseoleae</taxon>
        <taxon>Clitoria</taxon>
    </lineage>
</organism>
<feature type="compositionally biased region" description="Low complexity" evidence="1">
    <location>
        <begin position="70"/>
        <end position="89"/>
    </location>
</feature>
<name>A0AAN9Q3H9_CLITE</name>
<keyword evidence="3" id="KW-1185">Reference proteome</keyword>
<proteinExistence type="predicted"/>
<comment type="caution">
    <text evidence="2">The sequence shown here is derived from an EMBL/GenBank/DDBJ whole genome shotgun (WGS) entry which is preliminary data.</text>
</comment>
<feature type="region of interest" description="Disordered" evidence="1">
    <location>
        <begin position="36"/>
        <end position="117"/>
    </location>
</feature>
<reference evidence="2 3" key="1">
    <citation type="submission" date="2024-01" db="EMBL/GenBank/DDBJ databases">
        <title>The genomes of 5 underutilized Papilionoideae crops provide insights into root nodulation and disease resistance.</title>
        <authorList>
            <person name="Yuan L."/>
        </authorList>
    </citation>
    <scope>NUCLEOTIDE SEQUENCE [LARGE SCALE GENOMIC DNA]</scope>
    <source>
        <strain evidence="2">LY-2023</strain>
        <tissue evidence="2">Leaf</tissue>
    </source>
</reference>
<evidence type="ECO:0000313" key="3">
    <source>
        <dbReference type="Proteomes" id="UP001359559"/>
    </source>
</evidence>
<sequence length="153" mass="17278">MERSPRKKTKFGSKLFGCFWGAKKKDVTKIMSNIIPESQNVSKTPENTSKTQSAPDTGESTPNTPMQTPNVVGHSSNSHQSSRRNSGGHQMISPDHSLRIDEPSEVNPHIDPPRSSYEIRREEAQYQLQFISEDLQRRSEMFSDENSNSCIIL</sequence>
<evidence type="ECO:0000256" key="1">
    <source>
        <dbReference type="SAM" id="MobiDB-lite"/>
    </source>
</evidence>
<protein>
    <submittedName>
        <fullName evidence="2">Uncharacterized protein</fullName>
    </submittedName>
</protein>
<feature type="compositionally biased region" description="Polar residues" evidence="1">
    <location>
        <begin position="36"/>
        <end position="69"/>
    </location>
</feature>
<gene>
    <name evidence="2" type="ORF">RJT34_01778</name>
</gene>
<evidence type="ECO:0000313" key="2">
    <source>
        <dbReference type="EMBL" id="KAK7317493.1"/>
    </source>
</evidence>